<keyword evidence="1" id="KW-0732">Signal</keyword>
<dbReference type="OrthoDB" id="9810895at2"/>
<comment type="caution">
    <text evidence="2">The sequence shown here is derived from an EMBL/GenBank/DDBJ whole genome shotgun (WGS) entry which is preliminary data.</text>
</comment>
<keyword evidence="3" id="KW-1185">Reference proteome</keyword>
<organism evidence="2 3">
    <name type="scientific">Litoreibacter roseus</name>
    <dbReference type="NCBI Taxonomy" id="2601869"/>
    <lineage>
        <taxon>Bacteria</taxon>
        <taxon>Pseudomonadati</taxon>
        <taxon>Pseudomonadota</taxon>
        <taxon>Alphaproteobacteria</taxon>
        <taxon>Rhodobacterales</taxon>
        <taxon>Roseobacteraceae</taxon>
        <taxon>Litoreibacter</taxon>
    </lineage>
</organism>
<proteinExistence type="predicted"/>
<protein>
    <submittedName>
        <fullName evidence="2">Uncharacterized protein</fullName>
    </submittedName>
</protein>
<dbReference type="EMBL" id="BLJE01000001">
    <property type="protein sequence ID" value="GFE63277.1"/>
    <property type="molecule type" value="Genomic_DNA"/>
</dbReference>
<sequence length="106" mass="11241">MKQQIFGLSLGLVAVLCAGQMVYAQQRNTCADRAVVLKKLSGQYGETRRSMGLAANNGIIEMHASDNTGTWTITVTRPDGVTCLLAAGNSFEQIEEQLPAALGAPT</sequence>
<gene>
    <name evidence="2" type="ORF">KIN_03510</name>
</gene>
<evidence type="ECO:0000256" key="1">
    <source>
        <dbReference type="SAM" id="SignalP"/>
    </source>
</evidence>
<name>A0A6N6JBA3_9RHOB</name>
<reference evidence="2 3" key="1">
    <citation type="submission" date="2019-12" db="EMBL/GenBank/DDBJ databases">
        <title>Litoreibacter badius sp. nov., a novel bacteriochlorophyll a-containing bacterium in the genus Litoreibacter.</title>
        <authorList>
            <person name="Kanamuro M."/>
            <person name="Takabe Y."/>
            <person name="Mori K."/>
            <person name="Takaichi S."/>
            <person name="Hanada S."/>
        </authorList>
    </citation>
    <scope>NUCLEOTIDE SEQUENCE [LARGE SCALE GENOMIC DNA]</scope>
    <source>
        <strain evidence="2 3">K6</strain>
    </source>
</reference>
<evidence type="ECO:0000313" key="3">
    <source>
        <dbReference type="Proteomes" id="UP000436822"/>
    </source>
</evidence>
<feature type="signal peptide" evidence="1">
    <location>
        <begin position="1"/>
        <end position="24"/>
    </location>
</feature>
<feature type="chain" id="PRO_5026797722" evidence="1">
    <location>
        <begin position="25"/>
        <end position="106"/>
    </location>
</feature>
<evidence type="ECO:0000313" key="2">
    <source>
        <dbReference type="EMBL" id="GFE63277.1"/>
    </source>
</evidence>
<dbReference type="AlphaFoldDB" id="A0A6N6JBA3"/>
<dbReference type="RefSeq" id="WP_159804226.1">
    <property type="nucleotide sequence ID" value="NZ_BLJE01000001.1"/>
</dbReference>
<dbReference type="Proteomes" id="UP000436822">
    <property type="component" value="Unassembled WGS sequence"/>
</dbReference>
<accession>A0A6N6JBA3</accession>